<dbReference type="InterPro" id="IPR002872">
    <property type="entry name" value="Proline_DH_dom"/>
</dbReference>
<dbReference type="InterPro" id="IPR029041">
    <property type="entry name" value="FAD-linked_oxidoreductase-like"/>
</dbReference>
<evidence type="ECO:0000313" key="7">
    <source>
        <dbReference type="EMBL" id="KAK4498340.1"/>
    </source>
</evidence>
<dbReference type="PANTHER" id="PTHR13914:SF34">
    <property type="entry name" value="PROLINE DEHYDROGENASE"/>
    <property type="match status" value="1"/>
</dbReference>
<evidence type="ECO:0000256" key="5">
    <source>
        <dbReference type="RuleBase" id="RU364054"/>
    </source>
</evidence>
<accession>A0ABR0EAR5</accession>
<reference evidence="7 8" key="1">
    <citation type="journal article" date="2023" name="G3 (Bethesda)">
        <title>A chromosome-level genome assembly of Zasmidium syzygii isolated from banana leaves.</title>
        <authorList>
            <person name="van Westerhoven A.C."/>
            <person name="Mehrabi R."/>
            <person name="Talebi R."/>
            <person name="Steentjes M.B.F."/>
            <person name="Corcolon B."/>
            <person name="Chong P.A."/>
            <person name="Kema G.H.J."/>
            <person name="Seidl M.F."/>
        </authorList>
    </citation>
    <scope>NUCLEOTIDE SEQUENCE [LARGE SCALE GENOMIC DNA]</scope>
    <source>
        <strain evidence="7 8">P124</strain>
    </source>
</reference>
<keyword evidence="5" id="KW-0285">Flavoprotein</keyword>
<dbReference type="SUPFAM" id="SSF51730">
    <property type="entry name" value="FAD-linked oxidoreductase"/>
    <property type="match status" value="1"/>
</dbReference>
<comment type="cofactor">
    <cofactor evidence="5">
        <name>FAD</name>
        <dbReference type="ChEBI" id="CHEBI:57692"/>
    </cofactor>
</comment>
<evidence type="ECO:0000259" key="6">
    <source>
        <dbReference type="Pfam" id="PF01619"/>
    </source>
</evidence>
<comment type="catalytic activity">
    <reaction evidence="5">
        <text>L-proline + a quinone = (S)-1-pyrroline-5-carboxylate + a quinol + H(+)</text>
        <dbReference type="Rhea" id="RHEA:23784"/>
        <dbReference type="ChEBI" id="CHEBI:15378"/>
        <dbReference type="ChEBI" id="CHEBI:17388"/>
        <dbReference type="ChEBI" id="CHEBI:24646"/>
        <dbReference type="ChEBI" id="CHEBI:60039"/>
        <dbReference type="ChEBI" id="CHEBI:132124"/>
        <dbReference type="EC" id="1.5.5.2"/>
    </reaction>
</comment>
<evidence type="ECO:0000313" key="8">
    <source>
        <dbReference type="Proteomes" id="UP001305779"/>
    </source>
</evidence>
<feature type="domain" description="Proline dehydrogenase" evidence="6">
    <location>
        <begin position="218"/>
        <end position="467"/>
    </location>
</feature>
<evidence type="ECO:0000256" key="2">
    <source>
        <dbReference type="ARBA" id="ARBA00012695"/>
    </source>
</evidence>
<name>A0ABR0EAR5_ZASCE</name>
<comment type="function">
    <text evidence="5">Converts proline to delta-1-pyrroline-5-carboxylate.</text>
</comment>
<dbReference type="EC" id="1.5.5.2" evidence="2 5"/>
<dbReference type="InterPro" id="IPR015659">
    <property type="entry name" value="Proline_oxidase"/>
</dbReference>
<keyword evidence="3 5" id="KW-0560">Oxidoreductase</keyword>
<comment type="similarity">
    <text evidence="1 5">Belongs to the proline oxidase family.</text>
</comment>
<gene>
    <name evidence="7" type="ORF">PRZ48_010998</name>
</gene>
<dbReference type="PANTHER" id="PTHR13914">
    <property type="entry name" value="PROLINE OXIDASE"/>
    <property type="match status" value="1"/>
</dbReference>
<dbReference type="EMBL" id="JAXOVC010000008">
    <property type="protein sequence ID" value="KAK4498340.1"/>
    <property type="molecule type" value="Genomic_DNA"/>
</dbReference>
<dbReference type="Proteomes" id="UP001305779">
    <property type="component" value="Unassembled WGS sequence"/>
</dbReference>
<evidence type="ECO:0000256" key="3">
    <source>
        <dbReference type="ARBA" id="ARBA00023002"/>
    </source>
</evidence>
<comment type="caution">
    <text evidence="7">The sequence shown here is derived from an EMBL/GenBank/DDBJ whole genome shotgun (WGS) entry which is preliminary data.</text>
</comment>
<sequence length="490" mass="54591">MSVNTLFGRAVGGNVRACVVPSLQCERPVRKIILATARRKYSDYTVAPREVKESNDFLPKQPSQSQAVVVPASGLERLPTVNILRNLLLGSLFTSPLLFRMGMTILSGIANSRSALLNPDANPILRALVKPLVYDQFCAGTNQHEIYKTRDTIKRMGFSGIILCYGKEIQVSTSGDLHSTGRGDANQTLEINMWRDGNLKTLDMVGEGDWLGMKLTGAGPGVTNALMKNEEPPEEFTAAMNAICDKALSKNCRIWVDAEQQVLQTAIDRWTIDVMRRYNKNGKALVYNTIQAYLKASRTKLQDQLATAEKEGWTLAIKLVRGAYIANDQRNLIHDTKQNTDNSYNSIVRDLLSGTNLGFTPEQFPRMQLFLAGHNPESVARAWDLVQSLSSQHKLKVLPDFGQLQGMADELGCKVVKRCEDLDAQKDVKPDVVIPKAYKCLTWGSIQECMQYLLRRIIENRGGADRMKDGMAANWAELRRRVTGGRALSR</sequence>
<proteinExistence type="inferred from homology"/>
<keyword evidence="4 5" id="KW-0642">Proline metabolism</keyword>
<evidence type="ECO:0000256" key="4">
    <source>
        <dbReference type="ARBA" id="ARBA00023062"/>
    </source>
</evidence>
<evidence type="ECO:0000256" key="1">
    <source>
        <dbReference type="ARBA" id="ARBA00005869"/>
    </source>
</evidence>
<keyword evidence="5" id="KW-0274">FAD</keyword>
<dbReference type="Pfam" id="PF01619">
    <property type="entry name" value="Pro_dh"/>
    <property type="match status" value="1"/>
</dbReference>
<keyword evidence="8" id="KW-1185">Reference proteome</keyword>
<dbReference type="Gene3D" id="3.20.20.220">
    <property type="match status" value="1"/>
</dbReference>
<organism evidence="7 8">
    <name type="scientific">Zasmidium cellare</name>
    <name type="common">Wine cellar mold</name>
    <name type="synonym">Racodium cellare</name>
    <dbReference type="NCBI Taxonomy" id="395010"/>
    <lineage>
        <taxon>Eukaryota</taxon>
        <taxon>Fungi</taxon>
        <taxon>Dikarya</taxon>
        <taxon>Ascomycota</taxon>
        <taxon>Pezizomycotina</taxon>
        <taxon>Dothideomycetes</taxon>
        <taxon>Dothideomycetidae</taxon>
        <taxon>Mycosphaerellales</taxon>
        <taxon>Mycosphaerellaceae</taxon>
        <taxon>Zasmidium</taxon>
    </lineage>
</organism>
<protein>
    <recommendedName>
        <fullName evidence="2 5">Proline dehydrogenase</fullName>
        <ecNumber evidence="2 5">1.5.5.2</ecNumber>
    </recommendedName>
</protein>